<organism evidence="3 4">
    <name type="scientific">Sphingomicrobium clamense</name>
    <dbReference type="NCBI Taxonomy" id="2851013"/>
    <lineage>
        <taxon>Bacteria</taxon>
        <taxon>Pseudomonadati</taxon>
        <taxon>Pseudomonadota</taxon>
        <taxon>Alphaproteobacteria</taxon>
        <taxon>Sphingomonadales</taxon>
        <taxon>Sphingomonadaceae</taxon>
        <taxon>Sphingomicrobium</taxon>
    </lineage>
</organism>
<keyword evidence="2" id="KW-0732">Signal</keyword>
<feature type="chain" id="PRO_5046308123" description="Tetratricopeptide repeat protein" evidence="2">
    <location>
        <begin position="24"/>
        <end position="158"/>
    </location>
</feature>
<dbReference type="PROSITE" id="PS50005">
    <property type="entry name" value="TPR"/>
    <property type="match status" value="2"/>
</dbReference>
<evidence type="ECO:0008006" key="5">
    <source>
        <dbReference type="Google" id="ProtNLM"/>
    </source>
</evidence>
<dbReference type="RefSeq" id="WP_218632922.1">
    <property type="nucleotide sequence ID" value="NZ_JAHVAH010000001.1"/>
</dbReference>
<evidence type="ECO:0000313" key="3">
    <source>
        <dbReference type="EMBL" id="MBW0144978.1"/>
    </source>
</evidence>
<evidence type="ECO:0000313" key="4">
    <source>
        <dbReference type="Proteomes" id="UP000698028"/>
    </source>
</evidence>
<keyword evidence="4" id="KW-1185">Reference proteome</keyword>
<reference evidence="3 4" key="1">
    <citation type="submission" date="2021-07" db="EMBL/GenBank/DDBJ databases">
        <title>The draft genome sequence of Sphingomicrobium sp. B8.</title>
        <authorList>
            <person name="Mu L."/>
        </authorList>
    </citation>
    <scope>NUCLEOTIDE SEQUENCE [LARGE SCALE GENOMIC DNA]</scope>
    <source>
        <strain evidence="3 4">B8</strain>
    </source>
</reference>
<dbReference type="InterPro" id="IPR019734">
    <property type="entry name" value="TPR_rpt"/>
</dbReference>
<comment type="caution">
    <text evidence="3">The sequence shown here is derived from an EMBL/GenBank/DDBJ whole genome shotgun (WGS) entry which is preliminary data.</text>
</comment>
<feature type="signal peptide" evidence="2">
    <location>
        <begin position="1"/>
        <end position="23"/>
    </location>
</feature>
<name>A0ABS6V621_9SPHN</name>
<proteinExistence type="predicted"/>
<dbReference type="Proteomes" id="UP000698028">
    <property type="component" value="Unassembled WGS sequence"/>
</dbReference>
<protein>
    <recommendedName>
        <fullName evidence="5">Tetratricopeptide repeat protein</fullName>
    </recommendedName>
</protein>
<feature type="repeat" description="TPR" evidence="1">
    <location>
        <begin position="66"/>
        <end position="99"/>
    </location>
</feature>
<sequence>MRTTPLALALGLFASTLAVPGVAQERAIDPASIALVEQGKAALEAGNLDAADDAFEAALVADPANRAAFVAMGRVAIEQELYGQAVAMTRKALKLEPTDRDALAVQTEALVAMGAIERAKANRAKLAKLCPTGCAQLTASDERISLAAAAPATGERAN</sequence>
<keyword evidence="1" id="KW-0802">TPR repeat</keyword>
<gene>
    <name evidence="3" type="ORF">KTQ36_06670</name>
</gene>
<feature type="repeat" description="TPR" evidence="1">
    <location>
        <begin position="32"/>
        <end position="65"/>
    </location>
</feature>
<dbReference type="EMBL" id="JAHVAH010000001">
    <property type="protein sequence ID" value="MBW0144978.1"/>
    <property type="molecule type" value="Genomic_DNA"/>
</dbReference>
<accession>A0ABS6V621</accession>
<dbReference type="SMART" id="SM00028">
    <property type="entry name" value="TPR"/>
    <property type="match status" value="2"/>
</dbReference>
<evidence type="ECO:0000256" key="2">
    <source>
        <dbReference type="SAM" id="SignalP"/>
    </source>
</evidence>
<evidence type="ECO:0000256" key="1">
    <source>
        <dbReference type="PROSITE-ProRule" id="PRU00339"/>
    </source>
</evidence>